<feature type="non-terminal residue" evidence="3">
    <location>
        <position position="1"/>
    </location>
</feature>
<dbReference type="Proteomes" id="UP000663868">
    <property type="component" value="Unassembled WGS sequence"/>
</dbReference>
<protein>
    <recommendedName>
        <fullName evidence="2">PLAT domain-containing protein</fullName>
    </recommendedName>
</protein>
<dbReference type="PROSITE" id="PS50095">
    <property type="entry name" value="PLAT"/>
    <property type="match status" value="1"/>
</dbReference>
<dbReference type="Gene3D" id="2.60.60.20">
    <property type="entry name" value="PLAT/LH2 domain"/>
    <property type="match status" value="1"/>
</dbReference>
<evidence type="ECO:0000259" key="2">
    <source>
        <dbReference type="PROSITE" id="PS50095"/>
    </source>
</evidence>
<dbReference type="EMBL" id="CAJOBB010022963">
    <property type="protein sequence ID" value="CAF4389276.1"/>
    <property type="molecule type" value="Genomic_DNA"/>
</dbReference>
<organism evidence="3 4">
    <name type="scientific">Adineta steineri</name>
    <dbReference type="NCBI Taxonomy" id="433720"/>
    <lineage>
        <taxon>Eukaryota</taxon>
        <taxon>Metazoa</taxon>
        <taxon>Spiralia</taxon>
        <taxon>Gnathifera</taxon>
        <taxon>Rotifera</taxon>
        <taxon>Eurotatoria</taxon>
        <taxon>Bdelloidea</taxon>
        <taxon>Adinetida</taxon>
        <taxon>Adinetidae</taxon>
        <taxon>Adineta</taxon>
    </lineage>
</organism>
<comment type="caution">
    <text evidence="1">Lacks conserved residue(s) required for the propagation of feature annotation.</text>
</comment>
<sequence>DRSCQELIEKNNTNDNESISKYKSTYSIITKTGQTGTNAPVFIRIHDTKGKISEAIQLENSTRHTNQFDIGTSEMLEGISRVELWHEGNKNNGWQVEYIQLIDNQTNTSYCFPVHGLK</sequence>
<evidence type="ECO:0000313" key="4">
    <source>
        <dbReference type="Proteomes" id="UP000663868"/>
    </source>
</evidence>
<evidence type="ECO:0000256" key="1">
    <source>
        <dbReference type="PROSITE-ProRule" id="PRU00152"/>
    </source>
</evidence>
<evidence type="ECO:0000313" key="3">
    <source>
        <dbReference type="EMBL" id="CAF4389276.1"/>
    </source>
</evidence>
<dbReference type="InterPro" id="IPR036392">
    <property type="entry name" value="PLAT/LH2_dom_sf"/>
</dbReference>
<reference evidence="3" key="1">
    <citation type="submission" date="2021-02" db="EMBL/GenBank/DDBJ databases">
        <authorList>
            <person name="Nowell W R."/>
        </authorList>
    </citation>
    <scope>NUCLEOTIDE SEQUENCE</scope>
</reference>
<dbReference type="InterPro" id="IPR001024">
    <property type="entry name" value="PLAT/LH2_dom"/>
</dbReference>
<accession>A0A820NE34</accession>
<name>A0A820NE34_9BILA</name>
<dbReference type="SUPFAM" id="SSF49723">
    <property type="entry name" value="Lipase/lipooxygenase domain (PLAT/LH2 domain)"/>
    <property type="match status" value="1"/>
</dbReference>
<proteinExistence type="predicted"/>
<feature type="domain" description="PLAT" evidence="2">
    <location>
        <begin position="24"/>
        <end position="118"/>
    </location>
</feature>
<gene>
    <name evidence="3" type="ORF">KXQ929_LOCUS50363</name>
</gene>
<dbReference type="AlphaFoldDB" id="A0A820NE34"/>
<feature type="non-terminal residue" evidence="3">
    <location>
        <position position="118"/>
    </location>
</feature>
<comment type="caution">
    <text evidence="3">The sequence shown here is derived from an EMBL/GenBank/DDBJ whole genome shotgun (WGS) entry which is preliminary data.</text>
</comment>